<keyword evidence="1" id="KW-0732">Signal</keyword>
<feature type="chain" id="PRO_5040414439" evidence="1">
    <location>
        <begin position="21"/>
        <end position="335"/>
    </location>
</feature>
<feature type="signal peptide" evidence="1">
    <location>
        <begin position="1"/>
        <end position="20"/>
    </location>
</feature>
<dbReference type="Proteomes" id="UP000707451">
    <property type="component" value="Unassembled WGS sequence"/>
</dbReference>
<proteinExistence type="predicted"/>
<evidence type="ECO:0000313" key="3">
    <source>
        <dbReference type="Proteomes" id="UP000707451"/>
    </source>
</evidence>
<dbReference type="EMBL" id="JAHRHY010000006">
    <property type="protein sequence ID" value="KAG9068493.1"/>
    <property type="molecule type" value="Genomic_DNA"/>
</dbReference>
<reference evidence="2" key="1">
    <citation type="submission" date="2021-06" db="EMBL/GenBank/DDBJ databases">
        <title>Genome Sequence of Mortierella hyaline Strain SCG-10, a Cold-Adapted, Nitrate-Reducing Fungus Isolated from Soil in Minnesota, USA.</title>
        <authorList>
            <person name="Aldossari N."/>
        </authorList>
    </citation>
    <scope>NUCLEOTIDE SEQUENCE</scope>
    <source>
        <strain evidence="2">SCG-10</strain>
    </source>
</reference>
<organism evidence="2 3">
    <name type="scientific">Linnemannia hyalina</name>
    <dbReference type="NCBI Taxonomy" id="64524"/>
    <lineage>
        <taxon>Eukaryota</taxon>
        <taxon>Fungi</taxon>
        <taxon>Fungi incertae sedis</taxon>
        <taxon>Mucoromycota</taxon>
        <taxon>Mortierellomycotina</taxon>
        <taxon>Mortierellomycetes</taxon>
        <taxon>Mortierellales</taxon>
        <taxon>Mortierellaceae</taxon>
        <taxon>Linnemannia</taxon>
    </lineage>
</organism>
<dbReference type="OrthoDB" id="2394524at2759"/>
<gene>
    <name evidence="2" type="ORF">KI688_010766</name>
</gene>
<keyword evidence="3" id="KW-1185">Reference proteome</keyword>
<evidence type="ECO:0000313" key="2">
    <source>
        <dbReference type="EMBL" id="KAG9068493.1"/>
    </source>
</evidence>
<accession>A0A9P7XXL6</accession>
<name>A0A9P7XXL6_9FUNG</name>
<dbReference type="Pfam" id="PF12505">
    <property type="entry name" value="DUF3712"/>
    <property type="match status" value="1"/>
</dbReference>
<evidence type="ECO:0000256" key="1">
    <source>
        <dbReference type="SAM" id="SignalP"/>
    </source>
</evidence>
<sequence>MKYAFITFAIVMMAAALSSSSNSHVGASPRRLIKRAMTIAQCFKISGTTPGRGFQAVSSITLGALDLDFSDPDPLKITLSSPDMKVGVIPGLPVPITGARQNVILVDKGVEIATFNTPWVPGVMNGNVLETTVGSTTLNVNYANQDQFSAFIASLTTNPAHTFTLKGTVDVNFTLTLPFSVRTITIDGIYFESDVTLKGFSNFPGIQFVELIEKTENADKSFTIKSKVNIKSASQLSVKMGDVRFNTFDAVSSEPIGVTTLEQLNLVPGDNFIIAVTTSTSATTNPHDIFTRVSKNGEKFRLKGFAASSATDTILGNGIAAVETTVDIPILDKAA</sequence>
<dbReference type="AlphaFoldDB" id="A0A9P7XXL6"/>
<protein>
    <submittedName>
        <fullName evidence="2">Uncharacterized protein</fullName>
    </submittedName>
</protein>
<dbReference type="InterPro" id="IPR022185">
    <property type="entry name" value="DUF3712"/>
</dbReference>
<comment type="caution">
    <text evidence="2">The sequence shown here is derived from an EMBL/GenBank/DDBJ whole genome shotgun (WGS) entry which is preliminary data.</text>
</comment>